<evidence type="ECO:0000313" key="2">
    <source>
        <dbReference type="Proteomes" id="UP001190700"/>
    </source>
</evidence>
<dbReference type="EMBL" id="LGRX02010022">
    <property type="protein sequence ID" value="KAK3271078.1"/>
    <property type="molecule type" value="Genomic_DNA"/>
</dbReference>
<reference evidence="1 2" key="1">
    <citation type="journal article" date="2015" name="Genome Biol. Evol.">
        <title>Comparative Genomics of a Bacterivorous Green Alga Reveals Evolutionary Causalities and Consequences of Phago-Mixotrophic Mode of Nutrition.</title>
        <authorList>
            <person name="Burns J.A."/>
            <person name="Paasch A."/>
            <person name="Narechania A."/>
            <person name="Kim E."/>
        </authorList>
    </citation>
    <scope>NUCLEOTIDE SEQUENCE [LARGE SCALE GENOMIC DNA]</scope>
    <source>
        <strain evidence="1 2">PLY_AMNH</strain>
    </source>
</reference>
<gene>
    <name evidence="1" type="ORF">CYMTET_20551</name>
</gene>
<feature type="non-terminal residue" evidence="1">
    <location>
        <position position="107"/>
    </location>
</feature>
<name>A0AAE0G3Z4_9CHLO</name>
<sequence length="107" mass="11807">EHISSAWTRSAWWTPQKWALSPTSSITPAHQTASRVFSMQRMTTASSSLRSGTSRSVRSLLMTTGSPAIKSYCPATAGSRAAERWSMSMTRMPPSMYHGPKLYQSAH</sequence>
<protein>
    <submittedName>
        <fullName evidence="1">Uncharacterized protein</fullName>
    </submittedName>
</protein>
<dbReference type="Proteomes" id="UP001190700">
    <property type="component" value="Unassembled WGS sequence"/>
</dbReference>
<comment type="caution">
    <text evidence="1">The sequence shown here is derived from an EMBL/GenBank/DDBJ whole genome shotgun (WGS) entry which is preliminary data.</text>
</comment>
<dbReference type="AlphaFoldDB" id="A0AAE0G3Z4"/>
<proteinExistence type="predicted"/>
<evidence type="ECO:0000313" key="1">
    <source>
        <dbReference type="EMBL" id="KAK3271078.1"/>
    </source>
</evidence>
<feature type="non-terminal residue" evidence="1">
    <location>
        <position position="1"/>
    </location>
</feature>
<organism evidence="1 2">
    <name type="scientific">Cymbomonas tetramitiformis</name>
    <dbReference type="NCBI Taxonomy" id="36881"/>
    <lineage>
        <taxon>Eukaryota</taxon>
        <taxon>Viridiplantae</taxon>
        <taxon>Chlorophyta</taxon>
        <taxon>Pyramimonadophyceae</taxon>
        <taxon>Pyramimonadales</taxon>
        <taxon>Pyramimonadaceae</taxon>
        <taxon>Cymbomonas</taxon>
    </lineage>
</organism>
<keyword evidence="2" id="KW-1185">Reference proteome</keyword>
<accession>A0AAE0G3Z4</accession>